<organism evidence="1 2">
    <name type="scientific">Conexibacter stalactiti</name>
    <dbReference type="NCBI Taxonomy" id="1940611"/>
    <lineage>
        <taxon>Bacteria</taxon>
        <taxon>Bacillati</taxon>
        <taxon>Actinomycetota</taxon>
        <taxon>Thermoleophilia</taxon>
        <taxon>Solirubrobacterales</taxon>
        <taxon>Conexibacteraceae</taxon>
        <taxon>Conexibacter</taxon>
    </lineage>
</organism>
<evidence type="ECO:0008006" key="3">
    <source>
        <dbReference type="Google" id="ProtNLM"/>
    </source>
</evidence>
<dbReference type="Proteomes" id="UP001284601">
    <property type="component" value="Unassembled WGS sequence"/>
</dbReference>
<accession>A0ABU4HUI5</accession>
<protein>
    <recommendedName>
        <fullName evidence="3">WD40 repeat protein</fullName>
    </recommendedName>
</protein>
<comment type="caution">
    <text evidence="1">The sequence shown here is derived from an EMBL/GenBank/DDBJ whole genome shotgun (WGS) entry which is preliminary data.</text>
</comment>
<sequence>MVAGVMLTTVPAQGAPAGRAYEMVSPPAKSNGGVVFGHRASDDGNALAFQMNAATGPGDGAFALTPYVSRRTPEGWVSNSAAPPIRAEHRGTSEVSAWAADFSDDFSEAIIQTNDPIDLADLEPVAGGDLGRGFDLYGFRPVERTARWISRPVPALAAEYGPGGASTAYAGRSRDGRHMFFTSARRLVPEAPLVGENLSIAYEAVDGQVRLAAVLPDGSPYGGWSLVPGTPFIASARGTQAISRDGSRIYWTTSADPVVDALYLREDGERTFVVSASQVSGEEGELRAGVFMGATRDGGTVYFNSPSSLTDDATGGGLYRWDRATEQLTFLHEGGGFDATAVLSERGDRLYFTTSSGADRDLYLWDESEDQLRHVAEIGQDTGLYADPRLRVSSDGRFAAFTSTHSLDPRHVRETVAVYRYDAGIDEVVCASCRPDGEPSRGPSELTASISRYAVLADARNVNPRNFAADGRLYFQTPDPLAPEDTNGALDVYEFDGDRPTLISSGRGDGSELVDNSDDGTSVFFTTADALVRRDTDGGYPDVYVARVGGGFPEGDAAAEGCQGDACQGPSSVAPVFPAAGSALAPDSDDRPPAAPRLRIVRPDARAVRRFAAVGELTLRLRATAGGAVTATANARIGRRQRVVARATSVVPAAGTVALRLRLSAAARRQLTARRVLRVRVSARITGAASDPSMLLTLRAGRR</sequence>
<dbReference type="Gene3D" id="2.120.10.30">
    <property type="entry name" value="TolB, C-terminal domain"/>
    <property type="match status" value="1"/>
</dbReference>
<dbReference type="EMBL" id="JAWSTH010000057">
    <property type="protein sequence ID" value="MDW5596489.1"/>
    <property type="molecule type" value="Genomic_DNA"/>
</dbReference>
<dbReference type="SUPFAM" id="SSF82171">
    <property type="entry name" value="DPP6 N-terminal domain-like"/>
    <property type="match status" value="1"/>
</dbReference>
<reference evidence="1 2" key="2">
    <citation type="submission" date="2023-10" db="EMBL/GenBank/DDBJ databases">
        <authorList>
            <person name="Han X.F."/>
        </authorList>
    </citation>
    <scope>NUCLEOTIDE SEQUENCE [LARGE SCALE GENOMIC DNA]</scope>
    <source>
        <strain evidence="1 2">KCTC 39840</strain>
    </source>
</reference>
<gene>
    <name evidence="1" type="ORF">R7226_19235</name>
</gene>
<proteinExistence type="predicted"/>
<evidence type="ECO:0000313" key="1">
    <source>
        <dbReference type="EMBL" id="MDW5596489.1"/>
    </source>
</evidence>
<keyword evidence="2" id="KW-1185">Reference proteome</keyword>
<reference evidence="2" key="1">
    <citation type="submission" date="2023-07" db="EMBL/GenBank/DDBJ databases">
        <title>Conexibacter stalactiti sp. nov., isolated from stalactites in a lava cave and emended description of the genus Conexibacter.</title>
        <authorList>
            <person name="Lee S.D."/>
        </authorList>
    </citation>
    <scope>NUCLEOTIDE SEQUENCE [LARGE SCALE GENOMIC DNA]</scope>
    <source>
        <strain evidence="2">KCTC 39840</strain>
    </source>
</reference>
<name>A0ABU4HUI5_9ACTN</name>
<dbReference type="RefSeq" id="WP_318598881.1">
    <property type="nucleotide sequence ID" value="NZ_JAWSTH010000057.1"/>
</dbReference>
<evidence type="ECO:0000313" key="2">
    <source>
        <dbReference type="Proteomes" id="UP001284601"/>
    </source>
</evidence>
<dbReference type="InterPro" id="IPR011042">
    <property type="entry name" value="6-blade_b-propeller_TolB-like"/>
</dbReference>